<reference evidence="1" key="1">
    <citation type="submission" date="2022-01" db="EMBL/GenBank/DDBJ databases">
        <title>Genome Sequence Resource for Two Populations of Ditylenchus destructor, the Migratory Endoparasitic Phytonematode.</title>
        <authorList>
            <person name="Zhang H."/>
            <person name="Lin R."/>
            <person name="Xie B."/>
        </authorList>
    </citation>
    <scope>NUCLEOTIDE SEQUENCE</scope>
    <source>
        <strain evidence="1">BazhouSP</strain>
    </source>
</reference>
<proteinExistence type="predicted"/>
<name>A0AAD4NF63_9BILA</name>
<accession>A0AAD4NF63</accession>
<comment type="caution">
    <text evidence="1">The sequence shown here is derived from an EMBL/GenBank/DDBJ whole genome shotgun (WGS) entry which is preliminary data.</text>
</comment>
<evidence type="ECO:0000313" key="1">
    <source>
        <dbReference type="EMBL" id="KAI1725938.1"/>
    </source>
</evidence>
<protein>
    <submittedName>
        <fullName evidence="1">Uncharacterized protein</fullName>
    </submittedName>
</protein>
<dbReference type="AlphaFoldDB" id="A0AAD4NF63"/>
<organism evidence="1 2">
    <name type="scientific">Ditylenchus destructor</name>
    <dbReference type="NCBI Taxonomy" id="166010"/>
    <lineage>
        <taxon>Eukaryota</taxon>
        <taxon>Metazoa</taxon>
        <taxon>Ecdysozoa</taxon>
        <taxon>Nematoda</taxon>
        <taxon>Chromadorea</taxon>
        <taxon>Rhabditida</taxon>
        <taxon>Tylenchina</taxon>
        <taxon>Tylenchomorpha</taxon>
        <taxon>Sphaerularioidea</taxon>
        <taxon>Anguinidae</taxon>
        <taxon>Anguininae</taxon>
        <taxon>Ditylenchus</taxon>
    </lineage>
</organism>
<evidence type="ECO:0000313" key="2">
    <source>
        <dbReference type="Proteomes" id="UP001201812"/>
    </source>
</evidence>
<dbReference type="EMBL" id="JAKKPZ010000002">
    <property type="protein sequence ID" value="KAI1725938.1"/>
    <property type="molecule type" value="Genomic_DNA"/>
</dbReference>
<gene>
    <name evidence="1" type="ORF">DdX_02627</name>
</gene>
<sequence>MWSPRLRFLRSITCQMRPSVSFAFNSTEASLSYQEQLPNIVAAPAKIGNMTVSAADLEVSVRRTLEDRLCQEEYSFRSVLAEFEINLNAHHKPLGLLYLLQRLLQIHVSKVVALNLDSRSEVLYPCQKACRDEIGSIYKSCLGFMRPDTFLASVAFAMLSAGFVDDAKEFASQFSIPATCYIYLVRQISDQCDLEMCDRFAQFYEYIYQRQLLFQRYERIIEAFVKKHGDLIIDQLKCREAFEHIETVKVDPVKVDELAQSFSDTWVSTAVEISNMESLERFCNFVRVNEIMLEESVYDACRSFYERMEEECPLTDKQCENNFLSSAY</sequence>
<keyword evidence="2" id="KW-1185">Reference proteome</keyword>
<dbReference type="Proteomes" id="UP001201812">
    <property type="component" value="Unassembled WGS sequence"/>
</dbReference>